<organism evidence="1 2">
    <name type="scientific">Caballeronia sordidicola</name>
    <name type="common">Burkholderia sordidicola</name>
    <dbReference type="NCBI Taxonomy" id="196367"/>
    <lineage>
        <taxon>Bacteria</taxon>
        <taxon>Pseudomonadati</taxon>
        <taxon>Pseudomonadota</taxon>
        <taxon>Betaproteobacteria</taxon>
        <taxon>Burkholderiales</taxon>
        <taxon>Burkholderiaceae</taxon>
        <taxon>Caballeronia</taxon>
    </lineage>
</organism>
<dbReference type="EMBL" id="MTHB01000049">
    <property type="protein sequence ID" value="OXC78954.1"/>
    <property type="molecule type" value="Genomic_DNA"/>
</dbReference>
<gene>
    <name evidence="1" type="ORF">BSU04_09875</name>
</gene>
<accession>A0A226X698</accession>
<comment type="caution">
    <text evidence="1">The sequence shown here is derived from an EMBL/GenBank/DDBJ whole genome shotgun (WGS) entry which is preliminary data.</text>
</comment>
<sequence>MRHRSERYARNGCHIFDRRHTWSFSLTWVLLFLIGPRNARRTALPLALRFRLPARSYRSTSACLRP</sequence>
<dbReference type="Proteomes" id="UP000214720">
    <property type="component" value="Unassembled WGS sequence"/>
</dbReference>
<protein>
    <submittedName>
        <fullName evidence="1">Uncharacterized protein</fullName>
    </submittedName>
</protein>
<evidence type="ECO:0000313" key="2">
    <source>
        <dbReference type="Proteomes" id="UP000214720"/>
    </source>
</evidence>
<reference evidence="2" key="1">
    <citation type="submission" date="2017-01" db="EMBL/GenBank/DDBJ databases">
        <title>Genome Analysis of Deinococcus marmoris KOPRI26562.</title>
        <authorList>
            <person name="Kim J.H."/>
            <person name="Oh H.-M."/>
        </authorList>
    </citation>
    <scope>NUCLEOTIDE SEQUENCE [LARGE SCALE GENOMIC DNA]</scope>
    <source>
        <strain evidence="2">PAMC 26633</strain>
    </source>
</reference>
<proteinExistence type="predicted"/>
<evidence type="ECO:0000313" key="1">
    <source>
        <dbReference type="EMBL" id="OXC78954.1"/>
    </source>
</evidence>
<dbReference type="AlphaFoldDB" id="A0A226X698"/>
<name>A0A226X698_CABSO</name>